<dbReference type="EMBL" id="OC963004">
    <property type="protein sequence ID" value="CAD7665674.1"/>
    <property type="molecule type" value="Genomic_DNA"/>
</dbReference>
<keyword evidence="2" id="KW-1185">Reference proteome</keyword>
<dbReference type="AlphaFoldDB" id="A0A7R9R247"/>
<evidence type="ECO:0000313" key="2">
    <source>
        <dbReference type="Proteomes" id="UP000728032"/>
    </source>
</evidence>
<organism evidence="1">
    <name type="scientific">Oppiella nova</name>
    <dbReference type="NCBI Taxonomy" id="334625"/>
    <lineage>
        <taxon>Eukaryota</taxon>
        <taxon>Metazoa</taxon>
        <taxon>Ecdysozoa</taxon>
        <taxon>Arthropoda</taxon>
        <taxon>Chelicerata</taxon>
        <taxon>Arachnida</taxon>
        <taxon>Acari</taxon>
        <taxon>Acariformes</taxon>
        <taxon>Sarcoptiformes</taxon>
        <taxon>Oribatida</taxon>
        <taxon>Brachypylina</taxon>
        <taxon>Oppioidea</taxon>
        <taxon>Oppiidae</taxon>
        <taxon>Oppiella</taxon>
    </lineage>
</organism>
<evidence type="ECO:0000313" key="1">
    <source>
        <dbReference type="EMBL" id="CAD7665674.1"/>
    </source>
</evidence>
<dbReference type="Proteomes" id="UP000728032">
    <property type="component" value="Unassembled WGS sequence"/>
</dbReference>
<name>A0A7R9R247_9ACAR</name>
<gene>
    <name evidence="1" type="ORF">ONB1V03_LOCUS22231</name>
</gene>
<protein>
    <submittedName>
        <fullName evidence="1">Uncharacterized protein</fullName>
    </submittedName>
</protein>
<proteinExistence type="predicted"/>
<dbReference type="EMBL" id="CAJPVJ010048179">
    <property type="protein sequence ID" value="CAG2182810.1"/>
    <property type="molecule type" value="Genomic_DNA"/>
</dbReference>
<reference evidence="1" key="1">
    <citation type="submission" date="2020-11" db="EMBL/GenBank/DDBJ databases">
        <authorList>
            <person name="Tran Van P."/>
        </authorList>
    </citation>
    <scope>NUCLEOTIDE SEQUENCE</scope>
</reference>
<accession>A0A7R9R247</accession>
<sequence>MILLSVCIVLYMKKSMRKWYHLYQ</sequence>